<keyword evidence="6" id="KW-1185">Reference proteome</keyword>
<dbReference type="Proteomes" id="UP000002281">
    <property type="component" value="Chromosome 4"/>
</dbReference>
<keyword evidence="1 3" id="KW-0732">Signal</keyword>
<reference evidence="5" key="3">
    <citation type="submission" date="2025-09" db="UniProtKB">
        <authorList>
            <consortium name="Ensembl"/>
        </authorList>
    </citation>
    <scope>IDENTIFICATION</scope>
    <source>
        <strain evidence="5">Thoroughbred</strain>
    </source>
</reference>
<dbReference type="InterPro" id="IPR036179">
    <property type="entry name" value="Ig-like_dom_sf"/>
</dbReference>
<dbReference type="InterPro" id="IPR013783">
    <property type="entry name" value="Ig-like_fold"/>
</dbReference>
<evidence type="ECO:0000313" key="6">
    <source>
        <dbReference type="Proteomes" id="UP000002281"/>
    </source>
</evidence>
<evidence type="ECO:0000256" key="2">
    <source>
        <dbReference type="ARBA" id="ARBA00022859"/>
    </source>
</evidence>
<protein>
    <recommendedName>
        <fullName evidence="4">Immunoglobulin V-set domain-containing protein</fullName>
    </recommendedName>
</protein>
<dbReference type="Gene3D" id="2.60.40.10">
    <property type="entry name" value="Immunoglobulins"/>
    <property type="match status" value="1"/>
</dbReference>
<dbReference type="PaxDb" id="9796-ENSECAP00000010659"/>
<reference evidence="5 6" key="1">
    <citation type="journal article" date="2009" name="Science">
        <title>Genome sequence, comparative analysis, and population genetics of the domestic horse.</title>
        <authorList>
            <consortium name="Broad Institute Genome Sequencing Platform"/>
            <consortium name="Broad Institute Whole Genome Assembly Team"/>
            <person name="Wade C.M."/>
            <person name="Giulotto E."/>
            <person name="Sigurdsson S."/>
            <person name="Zoli M."/>
            <person name="Gnerre S."/>
            <person name="Imsland F."/>
            <person name="Lear T.L."/>
            <person name="Adelson D.L."/>
            <person name="Bailey E."/>
            <person name="Bellone R.R."/>
            <person name="Bloecker H."/>
            <person name="Distl O."/>
            <person name="Edgar R.C."/>
            <person name="Garber M."/>
            <person name="Leeb T."/>
            <person name="Mauceli E."/>
            <person name="MacLeod J.N."/>
            <person name="Penedo M.C.T."/>
            <person name="Raison J.M."/>
            <person name="Sharpe T."/>
            <person name="Vogel J."/>
            <person name="Andersson L."/>
            <person name="Antczak D.F."/>
            <person name="Biagi T."/>
            <person name="Binns M.M."/>
            <person name="Chowdhary B.P."/>
            <person name="Coleman S.J."/>
            <person name="Della Valle G."/>
            <person name="Fryc S."/>
            <person name="Guerin G."/>
            <person name="Hasegawa T."/>
            <person name="Hill E.W."/>
            <person name="Jurka J."/>
            <person name="Kiialainen A."/>
            <person name="Lindgren G."/>
            <person name="Liu J."/>
            <person name="Magnani E."/>
            <person name="Mickelson J.R."/>
            <person name="Murray J."/>
            <person name="Nergadze S.G."/>
            <person name="Onofrio R."/>
            <person name="Pedroni S."/>
            <person name="Piras M.F."/>
            <person name="Raudsepp T."/>
            <person name="Rocchi M."/>
            <person name="Roeed K.H."/>
            <person name="Ryder O.A."/>
            <person name="Searle S."/>
            <person name="Skow L."/>
            <person name="Swinburne J.E."/>
            <person name="Syvaenen A.C."/>
            <person name="Tozaki T."/>
            <person name="Valberg S.J."/>
            <person name="Vaudin M."/>
            <person name="White J.R."/>
            <person name="Zody M.C."/>
            <person name="Lander E.S."/>
            <person name="Lindblad-Toh K."/>
        </authorList>
    </citation>
    <scope>NUCLEOTIDE SEQUENCE [LARGE SCALE GENOMIC DNA]</scope>
    <source>
        <strain evidence="5 6">Thoroughbred</strain>
    </source>
</reference>
<dbReference type="InParanoid" id="F6QKW4"/>
<evidence type="ECO:0000259" key="4">
    <source>
        <dbReference type="Pfam" id="PF07686"/>
    </source>
</evidence>
<evidence type="ECO:0000256" key="1">
    <source>
        <dbReference type="ARBA" id="ARBA00022729"/>
    </source>
</evidence>
<organism evidence="5 6">
    <name type="scientific">Equus caballus</name>
    <name type="common">Horse</name>
    <dbReference type="NCBI Taxonomy" id="9796"/>
    <lineage>
        <taxon>Eukaryota</taxon>
        <taxon>Metazoa</taxon>
        <taxon>Chordata</taxon>
        <taxon>Craniata</taxon>
        <taxon>Vertebrata</taxon>
        <taxon>Euteleostomi</taxon>
        <taxon>Mammalia</taxon>
        <taxon>Eutheria</taxon>
        <taxon>Laurasiatheria</taxon>
        <taxon>Perissodactyla</taxon>
        <taxon>Equidae</taxon>
        <taxon>Equus</taxon>
    </lineage>
</organism>
<dbReference type="AlphaFoldDB" id="F6QKW4"/>
<dbReference type="InterPro" id="IPR050413">
    <property type="entry name" value="TCR_beta_variable"/>
</dbReference>
<dbReference type="Pfam" id="PF07686">
    <property type="entry name" value="V-set"/>
    <property type="match status" value="1"/>
</dbReference>
<feature type="chain" id="PRO_5040326179" description="Immunoglobulin V-set domain-containing protein" evidence="3">
    <location>
        <begin position="22"/>
        <end position="121"/>
    </location>
</feature>
<dbReference type="InterPro" id="IPR013106">
    <property type="entry name" value="Ig_V-set"/>
</dbReference>
<proteinExistence type="predicted"/>
<dbReference type="PANTHER" id="PTHR23268:SF47">
    <property type="entry name" value="T CELL RECEPTOR BETA VARIABLE 11-1"/>
    <property type="match status" value="1"/>
</dbReference>
<evidence type="ECO:0000256" key="3">
    <source>
        <dbReference type="SAM" id="SignalP"/>
    </source>
</evidence>
<dbReference type="HOGENOM" id="CLU_077975_9_4_1"/>
<dbReference type="Ensembl" id="ENSECAT00000013424.4">
    <property type="protein sequence ID" value="ENSECAP00000010659.3"/>
    <property type="gene ID" value="ENSECAG00000012942.4"/>
</dbReference>
<dbReference type="GO" id="GO:0002376">
    <property type="term" value="P:immune system process"/>
    <property type="evidence" value="ECO:0007669"/>
    <property type="project" value="UniProtKB-KW"/>
</dbReference>
<dbReference type="SUPFAM" id="SSF48726">
    <property type="entry name" value="Immunoglobulin"/>
    <property type="match status" value="1"/>
</dbReference>
<dbReference type="STRING" id="9796.ENSECAP00000010659"/>
<reference evidence="5" key="2">
    <citation type="submission" date="2025-08" db="UniProtKB">
        <authorList>
            <consortium name="Ensembl"/>
        </authorList>
    </citation>
    <scope>IDENTIFICATION</scope>
    <source>
        <strain evidence="5">Thoroughbred</strain>
    </source>
</reference>
<name>F6QKW4_HORSE</name>
<dbReference type="GO" id="GO:0007166">
    <property type="term" value="P:cell surface receptor signaling pathway"/>
    <property type="evidence" value="ECO:0000318"/>
    <property type="project" value="GO_Central"/>
</dbReference>
<dbReference type="Bgee" id="ENSECAG00000012942">
    <property type="expression patterns" value="Expressed in leukocyte and 8 other cell types or tissues"/>
</dbReference>
<feature type="signal peptide" evidence="3">
    <location>
        <begin position="1"/>
        <end position="21"/>
    </location>
</feature>
<evidence type="ECO:0000313" key="5">
    <source>
        <dbReference type="Ensembl" id="ENSECAP00000010659.3"/>
    </source>
</evidence>
<feature type="domain" description="Immunoglobulin V-set" evidence="4">
    <location>
        <begin position="25"/>
        <end position="113"/>
    </location>
</feature>
<accession>F6QKW4</accession>
<keyword evidence="2" id="KW-0391">Immunity</keyword>
<sequence>MGTRFLCWVTICLLGAELTEGGVTQSPRHMITGKGQAVALWCDPISGHRALYWYQQTLGQGLGLLISFEDEAVADDSQLPKHRFSAERSKGGDSPLQIKPAELGDSAMYFCASSLATALQN</sequence>
<dbReference type="GeneTree" id="ENSGT00940000164371"/>
<dbReference type="PANTHER" id="PTHR23268">
    <property type="entry name" value="T-CELL RECEPTOR BETA CHAIN"/>
    <property type="match status" value="1"/>
</dbReference>
<dbReference type="GO" id="GO:0005886">
    <property type="term" value="C:plasma membrane"/>
    <property type="evidence" value="ECO:0000318"/>
    <property type="project" value="GO_Central"/>
</dbReference>